<dbReference type="Proteomes" id="UP000325755">
    <property type="component" value="Chromosome"/>
</dbReference>
<dbReference type="NCBIfam" id="NF033516">
    <property type="entry name" value="transpos_IS3"/>
    <property type="match status" value="1"/>
</dbReference>
<dbReference type="GO" id="GO:0003676">
    <property type="term" value="F:nucleic acid binding"/>
    <property type="evidence" value="ECO:0007669"/>
    <property type="project" value="InterPro"/>
</dbReference>
<dbReference type="InterPro" id="IPR050900">
    <property type="entry name" value="Transposase_IS3/IS150/IS904"/>
</dbReference>
<dbReference type="InterPro" id="IPR001584">
    <property type="entry name" value="Integrase_cat-core"/>
</dbReference>
<keyword evidence="5" id="KW-1185">Reference proteome</keyword>
<dbReference type="Pfam" id="PF13276">
    <property type="entry name" value="HTH_21"/>
    <property type="match status" value="1"/>
</dbReference>
<evidence type="ECO:0000313" key="3">
    <source>
        <dbReference type="EMBL" id="QFY44216.1"/>
    </source>
</evidence>
<gene>
    <name evidence="2" type="ORF">F6R98_16430</name>
    <name evidence="3" type="ORF">F6R98_17545</name>
    <name evidence="4" type="ORF">F6R98_17865</name>
</gene>
<dbReference type="PANTHER" id="PTHR46889">
    <property type="entry name" value="TRANSPOSASE INSF FOR INSERTION SEQUENCE IS3B-RELATED"/>
    <property type="match status" value="1"/>
</dbReference>
<organism evidence="2 5">
    <name type="scientific">Candidatus Methylospira mobilis</name>
    <dbReference type="NCBI Taxonomy" id="1808979"/>
    <lineage>
        <taxon>Bacteria</taxon>
        <taxon>Pseudomonadati</taxon>
        <taxon>Pseudomonadota</taxon>
        <taxon>Gammaproteobacteria</taxon>
        <taxon>Methylococcales</taxon>
        <taxon>Methylococcaceae</taxon>
        <taxon>Candidatus Methylospira</taxon>
    </lineage>
</organism>
<dbReference type="KEGG" id="mmob:F6R98_17545"/>
<dbReference type="GO" id="GO:0015074">
    <property type="term" value="P:DNA integration"/>
    <property type="evidence" value="ECO:0007669"/>
    <property type="project" value="InterPro"/>
</dbReference>
<dbReference type="PANTHER" id="PTHR46889:SF4">
    <property type="entry name" value="TRANSPOSASE INSO FOR INSERTION SEQUENCE ELEMENT IS911B-RELATED"/>
    <property type="match status" value="1"/>
</dbReference>
<evidence type="ECO:0000313" key="5">
    <source>
        <dbReference type="Proteomes" id="UP000325755"/>
    </source>
</evidence>
<dbReference type="Gene3D" id="3.30.420.10">
    <property type="entry name" value="Ribonuclease H-like superfamily/Ribonuclease H"/>
    <property type="match status" value="1"/>
</dbReference>
<name>A0A5Q0BJN5_9GAMM</name>
<dbReference type="EMBL" id="CP044205">
    <property type="protein sequence ID" value="QFY44270.1"/>
    <property type="molecule type" value="Genomic_DNA"/>
</dbReference>
<dbReference type="Pfam" id="PF13333">
    <property type="entry name" value="rve_2"/>
    <property type="match status" value="1"/>
</dbReference>
<dbReference type="InterPro" id="IPR012337">
    <property type="entry name" value="RNaseH-like_sf"/>
</dbReference>
<dbReference type="KEGG" id="mmob:F6R98_17865"/>
<accession>A0A5Q0BJN5</accession>
<reference evidence="2 5" key="1">
    <citation type="submission" date="2019-09" db="EMBL/GenBank/DDBJ databases">
        <title>Ecophysiology of the spiral-shaped methanotroph Methylospira mobilis as revealed by the complete genome sequence.</title>
        <authorList>
            <person name="Oshkin I.Y."/>
            <person name="Dedysh S.N."/>
            <person name="Miroshnikov K."/>
            <person name="Danilova O.V."/>
            <person name="Hakobyan A."/>
            <person name="Liesack W."/>
        </authorList>
    </citation>
    <scope>NUCLEOTIDE SEQUENCE [LARGE SCALE GENOMIC DNA]</scope>
    <source>
        <strain evidence="2 5">Shm1</strain>
    </source>
</reference>
<evidence type="ECO:0000259" key="1">
    <source>
        <dbReference type="PROSITE" id="PS50994"/>
    </source>
</evidence>
<protein>
    <submittedName>
        <fullName evidence="2">IS3 family transposase</fullName>
    </submittedName>
</protein>
<dbReference type="PROSITE" id="PS50994">
    <property type="entry name" value="INTEGRASE"/>
    <property type="match status" value="1"/>
</dbReference>
<dbReference type="EMBL" id="CP044205">
    <property type="protein sequence ID" value="QFY44216.1"/>
    <property type="molecule type" value="Genomic_DNA"/>
</dbReference>
<dbReference type="EMBL" id="CP044205">
    <property type="protein sequence ID" value="QFY44020.1"/>
    <property type="molecule type" value="Genomic_DNA"/>
</dbReference>
<dbReference type="InterPro" id="IPR048020">
    <property type="entry name" value="Transpos_IS3"/>
</dbReference>
<dbReference type="KEGG" id="mmob:F6R98_16430"/>
<dbReference type="OrthoDB" id="5573356at2"/>
<sequence length="302" mass="35809">MKKGRSLLCERSRIKYGFIQVQQKTYPVTVLCRVMQVSTSAYYEWLKARQDSDKDQQDQKLAEKARQIFIDNKQCFGSRRLADRLQKQGFVVGRFKTRRIMRDLNLKVRYPRRVKVTTDSNHNEAISPNRLDRQFQVGKPNQVWTTDITYVWTLEGWLYVAVVIDLFSRQVVGWAIDDHMRASLCVKALQMAFWRRKPPPGLLHHSDRGSQYASREYRRHLDVMKMEQSMSRKGNCWDNSPTERFFRSLKHEQLNYEKFKTQAAAKLSVIDYLAFYNGLRPHSTLGYQSPLEFEREFYRNAA</sequence>
<feature type="domain" description="Integrase catalytic" evidence="1">
    <location>
        <begin position="136"/>
        <end position="298"/>
    </location>
</feature>
<evidence type="ECO:0000313" key="4">
    <source>
        <dbReference type="EMBL" id="QFY44270.1"/>
    </source>
</evidence>
<dbReference type="InterPro" id="IPR036397">
    <property type="entry name" value="RNaseH_sf"/>
</dbReference>
<dbReference type="InterPro" id="IPR025948">
    <property type="entry name" value="HTH-like_dom"/>
</dbReference>
<dbReference type="SUPFAM" id="SSF53098">
    <property type="entry name" value="Ribonuclease H-like"/>
    <property type="match status" value="1"/>
</dbReference>
<dbReference type="Pfam" id="PF00665">
    <property type="entry name" value="rve"/>
    <property type="match status" value="1"/>
</dbReference>
<dbReference type="AlphaFoldDB" id="A0A5Q0BJN5"/>
<evidence type="ECO:0000313" key="2">
    <source>
        <dbReference type="EMBL" id="QFY44020.1"/>
    </source>
</evidence>
<proteinExistence type="predicted"/>